<feature type="non-terminal residue" evidence="1">
    <location>
        <position position="54"/>
    </location>
</feature>
<evidence type="ECO:0000313" key="1">
    <source>
        <dbReference type="EMBL" id="KAL3832631.1"/>
    </source>
</evidence>
<accession>A0ABD3T7Q0</accession>
<evidence type="ECO:0000313" key="2">
    <source>
        <dbReference type="Proteomes" id="UP001634394"/>
    </source>
</evidence>
<protein>
    <recommendedName>
        <fullName evidence="3">Cytochrome b</fullName>
    </recommendedName>
</protein>
<dbReference type="AlphaFoldDB" id="A0ABD3T7Q0"/>
<comment type="caution">
    <text evidence="1">The sequence shown here is derived from an EMBL/GenBank/DDBJ whole genome shotgun (WGS) entry which is preliminary data.</text>
</comment>
<name>A0ABD3T7Q0_SINWO</name>
<reference evidence="1 2" key="1">
    <citation type="submission" date="2024-11" db="EMBL/GenBank/DDBJ databases">
        <title>Chromosome-level genome assembly of the freshwater bivalve Anodonta woodiana.</title>
        <authorList>
            <person name="Chen X."/>
        </authorList>
    </citation>
    <scope>NUCLEOTIDE SEQUENCE [LARGE SCALE GENOMIC DNA]</scope>
    <source>
        <strain evidence="1">MN2024</strain>
        <tissue evidence="1">Gills</tissue>
    </source>
</reference>
<proteinExistence type="predicted"/>
<evidence type="ECO:0008006" key="3">
    <source>
        <dbReference type="Google" id="ProtNLM"/>
    </source>
</evidence>
<keyword evidence="2" id="KW-1185">Reference proteome</keyword>
<organism evidence="1 2">
    <name type="scientific">Sinanodonta woodiana</name>
    <name type="common">Chinese pond mussel</name>
    <name type="synonym">Anodonta woodiana</name>
    <dbReference type="NCBI Taxonomy" id="1069815"/>
    <lineage>
        <taxon>Eukaryota</taxon>
        <taxon>Metazoa</taxon>
        <taxon>Spiralia</taxon>
        <taxon>Lophotrochozoa</taxon>
        <taxon>Mollusca</taxon>
        <taxon>Bivalvia</taxon>
        <taxon>Autobranchia</taxon>
        <taxon>Heteroconchia</taxon>
        <taxon>Palaeoheterodonta</taxon>
        <taxon>Unionida</taxon>
        <taxon>Unionoidea</taxon>
        <taxon>Unionidae</taxon>
        <taxon>Unioninae</taxon>
        <taxon>Sinanodonta</taxon>
    </lineage>
</organism>
<feature type="non-terminal residue" evidence="1">
    <location>
        <position position="1"/>
    </location>
</feature>
<sequence length="54" mass="5930">IITLMYHYISGLGASLYQWVGSIITSMGRECHYINGLGGSIHQWVGSIITSMGR</sequence>
<dbReference type="Proteomes" id="UP001634394">
    <property type="component" value="Unassembled WGS sequence"/>
</dbReference>
<dbReference type="EMBL" id="JBJQND010000019">
    <property type="protein sequence ID" value="KAL3832631.1"/>
    <property type="molecule type" value="Genomic_DNA"/>
</dbReference>
<gene>
    <name evidence="1" type="ORF">ACJMK2_024259</name>
</gene>